<dbReference type="GO" id="GO:0106026">
    <property type="term" value="F:Gly-tRNA(Ala) deacylase activity"/>
    <property type="evidence" value="ECO:0007669"/>
    <property type="project" value="RHEA"/>
</dbReference>
<dbReference type="PATRIC" id="fig|113653.22.peg.259"/>
<keyword evidence="1 4" id="KW-0479">Metal-binding</keyword>
<dbReference type="Gene3D" id="3.40.630.50">
    <property type="entry name" value="AF0625-like"/>
    <property type="match status" value="1"/>
</dbReference>
<dbReference type="SUPFAM" id="SSF142535">
    <property type="entry name" value="AF0625-like"/>
    <property type="match status" value="1"/>
</dbReference>
<proteinExistence type="inferred from homology"/>
<dbReference type="STRING" id="113653.GAH_00260"/>
<dbReference type="HOGENOM" id="CLU_056464_1_0_2"/>
<dbReference type="OrthoDB" id="9863at2157"/>
<dbReference type="NCBIfam" id="NF003072">
    <property type="entry name" value="PRK03995.1-4"/>
    <property type="match status" value="1"/>
</dbReference>
<dbReference type="Gene3D" id="3.40.50.10700">
    <property type="entry name" value="AF0625-like"/>
    <property type="match status" value="1"/>
</dbReference>
<evidence type="ECO:0000256" key="4">
    <source>
        <dbReference type="HAMAP-Rule" id="MF_00562"/>
    </source>
</evidence>
<comment type="function">
    <text evidence="4">D-aminoacyl-tRNA deacylase with broad substrate specificity. By recycling D-aminoacyl-tRNA to D-amino acids and free tRNA molecules, this enzyme counteracts the toxicity associated with the formation of D-aminoacyl-tRNA entities in vivo.</text>
</comment>
<dbReference type="PIRSF" id="PIRSF016210">
    <property type="entry name" value="UCP016210"/>
    <property type="match status" value="1"/>
</dbReference>
<dbReference type="RefSeq" id="WP_048094338.1">
    <property type="nucleotide sequence ID" value="NZ_CP011267.1"/>
</dbReference>
<keyword evidence="3 4" id="KW-0862">Zinc</keyword>
<dbReference type="PANTHER" id="PTHR34667">
    <property type="entry name" value="D-AMINOACYL-TRNA DEACYLASE"/>
    <property type="match status" value="1"/>
</dbReference>
<evidence type="ECO:0000256" key="3">
    <source>
        <dbReference type="ARBA" id="ARBA00022833"/>
    </source>
</evidence>
<dbReference type="GO" id="GO:0051499">
    <property type="term" value="F:D-aminoacyl-tRNA deacylase activity"/>
    <property type="evidence" value="ECO:0007669"/>
    <property type="project" value="UniProtKB-UniRule"/>
</dbReference>
<evidence type="ECO:0000256" key="1">
    <source>
        <dbReference type="ARBA" id="ARBA00022723"/>
    </source>
</evidence>
<name>A0A0F7DC82_9EURY</name>
<comment type="catalytic activity">
    <reaction evidence="4">
        <text>glycyl-tRNA(Ala) + H2O = tRNA(Ala) + glycine + H(+)</text>
        <dbReference type="Rhea" id="RHEA:53744"/>
        <dbReference type="Rhea" id="RHEA-COMP:9657"/>
        <dbReference type="Rhea" id="RHEA-COMP:13640"/>
        <dbReference type="ChEBI" id="CHEBI:15377"/>
        <dbReference type="ChEBI" id="CHEBI:15378"/>
        <dbReference type="ChEBI" id="CHEBI:57305"/>
        <dbReference type="ChEBI" id="CHEBI:78442"/>
        <dbReference type="ChEBI" id="CHEBI:78522"/>
        <dbReference type="EC" id="3.1.1.96"/>
    </reaction>
</comment>
<gene>
    <name evidence="4" type="primary">dtdA</name>
    <name evidence="5" type="ORF">GAH_00260</name>
</gene>
<evidence type="ECO:0000313" key="5">
    <source>
        <dbReference type="EMBL" id="AKG92386.1"/>
    </source>
</evidence>
<dbReference type="KEGG" id="gah:GAH_00260"/>
<protein>
    <recommendedName>
        <fullName evidence="4">D-aminoacyl-tRNA deacylase</fullName>
        <ecNumber evidence="4">3.1.1.96</ecNumber>
    </recommendedName>
</protein>
<accession>A0A0F7DC82</accession>
<comment type="catalytic activity">
    <reaction evidence="4">
        <text>a D-aminoacyl-tRNA + H2O = a tRNA + a D-alpha-amino acid + H(+)</text>
        <dbReference type="Rhea" id="RHEA:13953"/>
        <dbReference type="Rhea" id="RHEA-COMP:10123"/>
        <dbReference type="Rhea" id="RHEA-COMP:10124"/>
        <dbReference type="ChEBI" id="CHEBI:15377"/>
        <dbReference type="ChEBI" id="CHEBI:15378"/>
        <dbReference type="ChEBI" id="CHEBI:59871"/>
        <dbReference type="ChEBI" id="CHEBI:78442"/>
        <dbReference type="ChEBI" id="CHEBI:79333"/>
        <dbReference type="EC" id="3.1.1.96"/>
    </reaction>
</comment>
<reference evidence="5 6" key="1">
    <citation type="submission" date="2015-04" db="EMBL/GenBank/DDBJ databases">
        <title>The complete genome sequence of the hyperthermophilic, obligate iron-reducing archaeon Geoglobus ahangari strain 234T.</title>
        <authorList>
            <person name="Manzella M.P."/>
            <person name="Holmes D.E."/>
            <person name="Rocheleau J.M."/>
            <person name="Chung A."/>
            <person name="Reguera G."/>
            <person name="Kashefi K."/>
        </authorList>
    </citation>
    <scope>NUCLEOTIDE SEQUENCE [LARGE SCALE GENOMIC DNA]</scope>
    <source>
        <strain evidence="5 6">234</strain>
    </source>
</reference>
<keyword evidence="6" id="KW-1185">Reference proteome</keyword>
<dbReference type="EC" id="3.1.1.96" evidence="4"/>
<dbReference type="GO" id="GO:0008270">
    <property type="term" value="F:zinc ion binding"/>
    <property type="evidence" value="ECO:0007669"/>
    <property type="project" value="UniProtKB-UniRule"/>
</dbReference>
<dbReference type="AlphaFoldDB" id="A0A0F7DC82"/>
<evidence type="ECO:0000256" key="2">
    <source>
        <dbReference type="ARBA" id="ARBA00022801"/>
    </source>
</evidence>
<dbReference type="GO" id="GO:0019478">
    <property type="term" value="P:D-amino acid catabolic process"/>
    <property type="evidence" value="ECO:0007669"/>
    <property type="project" value="UniProtKB-UniRule"/>
</dbReference>
<dbReference type="PANTHER" id="PTHR34667:SF1">
    <property type="entry name" value="D-AMINOACYL-TRNA DEACYLASE"/>
    <property type="match status" value="1"/>
</dbReference>
<dbReference type="InParanoid" id="A0A0F7DC82"/>
<keyword evidence="2 4" id="KW-0378">Hydrolase</keyword>
<evidence type="ECO:0000313" key="6">
    <source>
        <dbReference type="Proteomes" id="UP000034723"/>
    </source>
</evidence>
<organism evidence="5 6">
    <name type="scientific">Geoglobus ahangari</name>
    <dbReference type="NCBI Taxonomy" id="113653"/>
    <lineage>
        <taxon>Archaea</taxon>
        <taxon>Methanobacteriati</taxon>
        <taxon>Methanobacteriota</taxon>
        <taxon>Archaeoglobi</taxon>
        <taxon>Archaeoglobales</taxon>
        <taxon>Archaeoglobaceae</taxon>
        <taxon>Geoglobus</taxon>
    </lineage>
</organism>
<dbReference type="EMBL" id="CP011267">
    <property type="protein sequence ID" value="AKG92386.1"/>
    <property type="molecule type" value="Genomic_DNA"/>
</dbReference>
<dbReference type="InterPro" id="IPR018033">
    <property type="entry name" value="Deacylase_DtdA_archaea"/>
</dbReference>
<dbReference type="FunCoup" id="A0A0F7DC82">
    <property type="interactions" value="3"/>
</dbReference>
<dbReference type="Pfam" id="PF04414">
    <property type="entry name" value="tRNA_deacylase"/>
    <property type="match status" value="1"/>
</dbReference>
<dbReference type="Proteomes" id="UP000034723">
    <property type="component" value="Chromosome"/>
</dbReference>
<dbReference type="GeneID" id="24802846"/>
<comment type="cofactor">
    <cofactor evidence="4">
        <name>Zn(2+)</name>
        <dbReference type="ChEBI" id="CHEBI:29105"/>
    </cofactor>
    <text evidence="4">Binds 2 Zn(2+) ions per subunit.</text>
</comment>
<comment type="subunit">
    <text evidence="4">Monomer.</text>
</comment>
<sequence length="276" mass="31059">MKLIVCSRVDPASQNIKNALLSMGNFERKVLGDYEFFVSDSVSIVDVDVRLIYADGIDEKLLRLMEFDEILFASRHSSKDGRKIVTTHCTGNVGRADFGGKPYSLAKPSPLTMKNFSMIVERKLKGTEYEFTLEATHHGPSEIRIPSAFYEIGSTEEEWSDEDVAWIVAESMLEAIGMEGEWKVAVGVGGTHYVPRQTEIELSTVYAFAHNFPKYTFQDLNEWFLEHAFRLSEADVFIIDEKSANSAVKSLVNAVAERLGVEVLKSKHAKKHQLDI</sequence>
<comment type="similarity">
    <text evidence="4">Belongs to the DtdA deacylase family.</text>
</comment>
<dbReference type="InterPro" id="IPR007508">
    <property type="entry name" value="DtdA"/>
</dbReference>
<dbReference type="HAMAP" id="MF_00562">
    <property type="entry name" value="Deacylase_DtdA"/>
    <property type="match status" value="1"/>
</dbReference>